<keyword evidence="2" id="KW-1185">Reference proteome</keyword>
<name>A0A658QWV8_9BURK</name>
<keyword evidence="1" id="KW-0223">Dioxygenase</keyword>
<dbReference type="RefSeq" id="WP_040051066.1">
    <property type="nucleotide sequence ID" value="NZ_FCNV02000003.1"/>
</dbReference>
<dbReference type="PIRSF" id="PIRSF028139">
    <property type="entry name" value="DOPA-diox_rel_Mll2280"/>
    <property type="match status" value="1"/>
</dbReference>
<dbReference type="Gene3D" id="3.30.70.1240">
    <property type="entry name" value="DOPA-like domains"/>
    <property type="match status" value="1"/>
</dbReference>
<dbReference type="InterPro" id="IPR014980">
    <property type="entry name" value="DOPA_dioxygen"/>
</dbReference>
<gene>
    <name evidence="1" type="ORF">AWB72_02461</name>
</gene>
<accession>A0A658QWV8</accession>
<reference evidence="1 2" key="1">
    <citation type="submission" date="2016-01" db="EMBL/GenBank/DDBJ databases">
        <authorList>
            <person name="Peeters C."/>
        </authorList>
    </citation>
    <scope>NUCLEOTIDE SEQUENCE [LARGE SCALE GENOMIC DNA]</scope>
    <source>
        <strain evidence="1">LMG 29315</strain>
    </source>
</reference>
<dbReference type="OrthoDB" id="572228at2"/>
<evidence type="ECO:0000313" key="1">
    <source>
        <dbReference type="EMBL" id="SAL29462.1"/>
    </source>
</evidence>
<proteinExistence type="predicted"/>
<dbReference type="EMBL" id="FCNV02000003">
    <property type="protein sequence ID" value="SAL29462.1"/>
    <property type="molecule type" value="Genomic_DNA"/>
</dbReference>
<comment type="caution">
    <text evidence="1">The sequence shown here is derived from an EMBL/GenBank/DDBJ whole genome shotgun (WGS) entry which is preliminary data.</text>
</comment>
<dbReference type="PANTHER" id="PTHR36423">
    <property type="entry name" value="AFR070WP"/>
    <property type="match status" value="1"/>
</dbReference>
<sequence length="122" mass="14237">MQTSHTPPISSWHAHVYFDAASRDAAWQFRQVIEERFASDIQSGALRLGRFHERPVGPHPQWSFQLAFESERLTPMLEWLAVHHRALDVFMHPNTGDDLRDHRDSAVWIGRSHELVLTVFQK</sequence>
<evidence type="ECO:0000313" key="2">
    <source>
        <dbReference type="Proteomes" id="UP000198263"/>
    </source>
</evidence>
<protein>
    <submittedName>
        <fullName evidence="1">Aromatic ring-cleaving dioxygenase-like protein</fullName>
    </submittedName>
</protein>
<dbReference type="Pfam" id="PF08883">
    <property type="entry name" value="DOPA_dioxygen"/>
    <property type="match status" value="1"/>
</dbReference>
<organism evidence="1 2">
    <name type="scientific">Caballeronia concitans</name>
    <dbReference type="NCBI Taxonomy" id="1777133"/>
    <lineage>
        <taxon>Bacteria</taxon>
        <taxon>Pseudomonadati</taxon>
        <taxon>Pseudomonadota</taxon>
        <taxon>Betaproteobacteria</taxon>
        <taxon>Burkholderiales</taxon>
        <taxon>Burkholderiaceae</taxon>
        <taxon>Caballeronia</taxon>
    </lineage>
</organism>
<dbReference type="PANTHER" id="PTHR36423:SF2">
    <property type="entry name" value="AFR070WP"/>
    <property type="match status" value="1"/>
</dbReference>
<dbReference type="SUPFAM" id="SSF143410">
    <property type="entry name" value="DOPA-like"/>
    <property type="match status" value="1"/>
</dbReference>
<dbReference type="AlphaFoldDB" id="A0A658QWV8"/>
<dbReference type="Proteomes" id="UP000198263">
    <property type="component" value="Unassembled WGS sequence"/>
</dbReference>
<dbReference type="InterPro" id="IPR023389">
    <property type="entry name" value="DOPA-like_sf"/>
</dbReference>
<dbReference type="GO" id="GO:0051213">
    <property type="term" value="F:dioxygenase activity"/>
    <property type="evidence" value="ECO:0007669"/>
    <property type="project" value="UniProtKB-KW"/>
</dbReference>
<keyword evidence="1" id="KW-0560">Oxidoreductase</keyword>